<dbReference type="Proteomes" id="UP000247345">
    <property type="component" value="Unassembled WGS sequence"/>
</dbReference>
<evidence type="ECO:0008006" key="3">
    <source>
        <dbReference type="Google" id="ProtNLM"/>
    </source>
</evidence>
<sequence>MEANKSYKSFNENKSIEELKYNMLQYTIRIEEELIEYKFYQNLIEASTFKGNSMNLFENLEMFKKDIKTTEKEAFALLDEIKLHSNSISNKIECDDLSCDNFFINKHNELEEKTYNFFRKCKAFKIQMFQYLESVLKI</sequence>
<evidence type="ECO:0000313" key="1">
    <source>
        <dbReference type="EMBL" id="PQJ68830.1"/>
    </source>
</evidence>
<dbReference type="AlphaFoldDB" id="A0A2P6C7D5"/>
<accession>A0A2P6C7D5</accession>
<organism evidence="1 2">
    <name type="scientific">Polaribacter butkevichii</name>
    <dbReference type="NCBI Taxonomy" id="218490"/>
    <lineage>
        <taxon>Bacteria</taxon>
        <taxon>Pseudomonadati</taxon>
        <taxon>Bacteroidota</taxon>
        <taxon>Flavobacteriia</taxon>
        <taxon>Flavobacteriales</taxon>
        <taxon>Flavobacteriaceae</taxon>
    </lineage>
</organism>
<name>A0A2P6C7D5_9FLAO</name>
<proteinExistence type="predicted"/>
<evidence type="ECO:0000313" key="2">
    <source>
        <dbReference type="Proteomes" id="UP000247345"/>
    </source>
</evidence>
<dbReference type="RefSeq" id="WP_105049771.1">
    <property type="nucleotide sequence ID" value="NZ_CP150661.1"/>
</dbReference>
<protein>
    <recommendedName>
        <fullName evidence="3">DUF2383 domain-containing protein</fullName>
    </recommendedName>
</protein>
<reference evidence="1 2" key="1">
    <citation type="submission" date="2016-12" db="EMBL/GenBank/DDBJ databases">
        <title>Trade-off between light-utilization and light-protection in marine flavobacteria.</title>
        <authorList>
            <person name="Kumagai Y."/>
            <person name="Yoshizawa S."/>
            <person name="Kogure K."/>
            <person name="Iwasaki W."/>
        </authorList>
    </citation>
    <scope>NUCLEOTIDE SEQUENCE [LARGE SCALE GENOMIC DNA]</scope>
    <source>
        <strain evidence="1 2">KCTC 12100</strain>
    </source>
</reference>
<comment type="caution">
    <text evidence="1">The sequence shown here is derived from an EMBL/GenBank/DDBJ whole genome shotgun (WGS) entry which is preliminary data.</text>
</comment>
<dbReference type="OrthoDB" id="1442351at2"/>
<keyword evidence="2" id="KW-1185">Reference proteome</keyword>
<dbReference type="EMBL" id="MSCK01000002">
    <property type="protein sequence ID" value="PQJ68830.1"/>
    <property type="molecule type" value="Genomic_DNA"/>
</dbReference>
<gene>
    <name evidence="1" type="ORF">BTO14_12335</name>
</gene>